<dbReference type="AlphaFoldDB" id="A0A397BUP4"/>
<protein>
    <recommendedName>
        <fullName evidence="3">DDE-1 domain-containing protein</fullName>
    </recommendedName>
</protein>
<evidence type="ECO:0008006" key="3">
    <source>
        <dbReference type="Google" id="ProtNLM"/>
    </source>
</evidence>
<sequence>MHYFKALIKATLGFSCTVADVYNMDETSFKTKSQNKKVVAIRGSKNAWYEEIPPPYHLTIVVVATSDGTLPLNVAIFRTFKRDIKTAMTT</sequence>
<comment type="caution">
    <text evidence="1">The sequence shown here is derived from an EMBL/GenBank/DDBJ whole genome shotgun (WGS) entry which is preliminary data.</text>
</comment>
<evidence type="ECO:0000313" key="1">
    <source>
        <dbReference type="EMBL" id="RHY28745.1"/>
    </source>
</evidence>
<name>A0A397BUP4_APHAT</name>
<dbReference type="Proteomes" id="UP000266239">
    <property type="component" value="Unassembled WGS sequence"/>
</dbReference>
<reference evidence="1 2" key="1">
    <citation type="submission" date="2018-08" db="EMBL/GenBank/DDBJ databases">
        <title>Aphanomyces genome sequencing and annotation.</title>
        <authorList>
            <person name="Minardi D."/>
            <person name="Oidtmann B."/>
            <person name="Van Der Giezen M."/>
            <person name="Studholme D.J."/>
        </authorList>
    </citation>
    <scope>NUCLEOTIDE SEQUENCE [LARGE SCALE GENOMIC DNA]</scope>
    <source>
        <strain evidence="1 2">Yx</strain>
    </source>
</reference>
<gene>
    <name evidence="1" type="ORF">DYB25_013256</name>
</gene>
<proteinExistence type="predicted"/>
<dbReference type="EMBL" id="QUTA01002079">
    <property type="protein sequence ID" value="RHY28745.1"/>
    <property type="molecule type" value="Genomic_DNA"/>
</dbReference>
<evidence type="ECO:0000313" key="2">
    <source>
        <dbReference type="Proteomes" id="UP000266239"/>
    </source>
</evidence>
<organism evidence="1 2">
    <name type="scientific">Aphanomyces astaci</name>
    <name type="common">Crayfish plague agent</name>
    <dbReference type="NCBI Taxonomy" id="112090"/>
    <lineage>
        <taxon>Eukaryota</taxon>
        <taxon>Sar</taxon>
        <taxon>Stramenopiles</taxon>
        <taxon>Oomycota</taxon>
        <taxon>Saprolegniomycetes</taxon>
        <taxon>Saprolegniales</taxon>
        <taxon>Verrucalvaceae</taxon>
        <taxon>Aphanomyces</taxon>
    </lineage>
</organism>
<accession>A0A397BUP4</accession>